<accession>X0YLK5</accession>
<sequence>MASHSPRLSIQNRALTETLERRLLLSAMIEESFPDLVATSSATPPEGYVYDAPVGA</sequence>
<evidence type="ECO:0000313" key="1">
    <source>
        <dbReference type="EMBL" id="GAG47882.1"/>
    </source>
</evidence>
<feature type="non-terminal residue" evidence="1">
    <location>
        <position position="56"/>
    </location>
</feature>
<reference evidence="1" key="1">
    <citation type="journal article" date="2014" name="Front. Microbiol.">
        <title>High frequency of phylogenetically diverse reductive dehalogenase-homologous genes in deep subseafloor sedimentary metagenomes.</title>
        <authorList>
            <person name="Kawai M."/>
            <person name="Futagami T."/>
            <person name="Toyoda A."/>
            <person name="Takaki Y."/>
            <person name="Nishi S."/>
            <person name="Hori S."/>
            <person name="Arai W."/>
            <person name="Tsubouchi T."/>
            <person name="Morono Y."/>
            <person name="Uchiyama I."/>
            <person name="Ito T."/>
            <person name="Fujiyama A."/>
            <person name="Inagaki F."/>
            <person name="Takami H."/>
        </authorList>
    </citation>
    <scope>NUCLEOTIDE SEQUENCE</scope>
    <source>
        <strain evidence="1">Expedition CK06-06</strain>
    </source>
</reference>
<dbReference type="AlphaFoldDB" id="X0YLK5"/>
<protein>
    <submittedName>
        <fullName evidence="1">Uncharacterized protein</fullName>
    </submittedName>
</protein>
<comment type="caution">
    <text evidence="1">The sequence shown here is derived from an EMBL/GenBank/DDBJ whole genome shotgun (WGS) entry which is preliminary data.</text>
</comment>
<proteinExistence type="predicted"/>
<dbReference type="EMBL" id="BARS01051697">
    <property type="protein sequence ID" value="GAG47882.1"/>
    <property type="molecule type" value="Genomic_DNA"/>
</dbReference>
<organism evidence="1">
    <name type="scientific">marine sediment metagenome</name>
    <dbReference type="NCBI Taxonomy" id="412755"/>
    <lineage>
        <taxon>unclassified sequences</taxon>
        <taxon>metagenomes</taxon>
        <taxon>ecological metagenomes</taxon>
    </lineage>
</organism>
<name>X0YLK5_9ZZZZ</name>
<gene>
    <name evidence="1" type="ORF">S01H1_76952</name>
</gene>